<organism evidence="3 4">
    <name type="scientific">Marispirochaeta aestuarii</name>
    <dbReference type="NCBI Taxonomy" id="1963862"/>
    <lineage>
        <taxon>Bacteria</taxon>
        <taxon>Pseudomonadati</taxon>
        <taxon>Spirochaetota</taxon>
        <taxon>Spirochaetia</taxon>
        <taxon>Spirochaetales</taxon>
        <taxon>Spirochaetaceae</taxon>
        <taxon>Marispirochaeta</taxon>
    </lineage>
</organism>
<comment type="caution">
    <text evidence="3">The sequence shown here is derived from an EMBL/GenBank/DDBJ whole genome shotgun (WGS) entry which is preliminary data.</text>
</comment>
<dbReference type="Pfam" id="PF04536">
    <property type="entry name" value="TPM_phosphatase"/>
    <property type="match status" value="1"/>
</dbReference>
<dbReference type="RefSeq" id="WP_083051885.1">
    <property type="nucleotide sequence ID" value="NZ_MWQY01000017.1"/>
</dbReference>
<feature type="transmembrane region" description="Helical" evidence="1">
    <location>
        <begin position="185"/>
        <end position="202"/>
    </location>
</feature>
<keyword evidence="1" id="KW-1133">Transmembrane helix</keyword>
<dbReference type="Proteomes" id="UP000192343">
    <property type="component" value="Unassembled WGS sequence"/>
</dbReference>
<dbReference type="EMBL" id="MWQY01000017">
    <property type="protein sequence ID" value="ORC33869.1"/>
    <property type="molecule type" value="Genomic_DNA"/>
</dbReference>
<evidence type="ECO:0000256" key="1">
    <source>
        <dbReference type="SAM" id="Phobius"/>
    </source>
</evidence>
<dbReference type="STRING" id="1963862.B4O97_14490"/>
<dbReference type="OrthoDB" id="9810918at2"/>
<keyword evidence="4" id="KW-1185">Reference proteome</keyword>
<name>A0A1Y1RV71_9SPIO</name>
<feature type="domain" description="TPM" evidence="2">
    <location>
        <begin position="35"/>
        <end position="157"/>
    </location>
</feature>
<keyword evidence="1" id="KW-0472">Membrane</keyword>
<dbReference type="PANTHER" id="PTHR30373">
    <property type="entry name" value="UPF0603 PROTEIN YGCG"/>
    <property type="match status" value="1"/>
</dbReference>
<dbReference type="PANTHER" id="PTHR30373:SF2">
    <property type="entry name" value="UPF0603 PROTEIN YGCG"/>
    <property type="match status" value="1"/>
</dbReference>
<keyword evidence="1" id="KW-0812">Transmembrane</keyword>
<protein>
    <recommendedName>
        <fullName evidence="2">TPM domain-containing protein</fullName>
    </recommendedName>
</protein>
<dbReference type="Gene3D" id="3.10.310.50">
    <property type="match status" value="1"/>
</dbReference>
<dbReference type="AlphaFoldDB" id="A0A1Y1RV71"/>
<evidence type="ECO:0000313" key="3">
    <source>
        <dbReference type="EMBL" id="ORC33869.1"/>
    </source>
</evidence>
<sequence>MKIRKGTVTVLISLFLLLFSLPLLSLEVPPLTGRVNDQAGILSARAEEEISAYLEAVEKQAGPQIAVLTLPGLEGESLEAYSIRVTDQWKLGNADRDDGVLLLVAMKEKKIRIETGYGLEGSLTDIKSGFIIREIIQPRFRAGDFDGGILKAVQAIGGIVSGEADISPQALAASQREQSRSEEGAAFNFFAFAVIIFLSMIFRRRRMGGSFGSALFWGALLGSAGSRGRSGYSRGGFGGGGFSGGGGGFGGGGASGGW</sequence>
<evidence type="ECO:0000259" key="2">
    <source>
        <dbReference type="Pfam" id="PF04536"/>
    </source>
</evidence>
<accession>A0A1Y1RV71</accession>
<dbReference type="InterPro" id="IPR007621">
    <property type="entry name" value="TPM_dom"/>
</dbReference>
<evidence type="ECO:0000313" key="4">
    <source>
        <dbReference type="Proteomes" id="UP000192343"/>
    </source>
</evidence>
<proteinExistence type="predicted"/>
<reference evidence="3 4" key="1">
    <citation type="submission" date="2017-03" db="EMBL/GenBank/DDBJ databases">
        <title>Draft Genome sequence of Marispirochaeta sp. strain JC444.</title>
        <authorList>
            <person name="Shivani Y."/>
            <person name="Subhash Y."/>
            <person name="Sasikala C."/>
            <person name="Ramana C."/>
        </authorList>
    </citation>
    <scope>NUCLEOTIDE SEQUENCE [LARGE SCALE GENOMIC DNA]</scope>
    <source>
        <strain evidence="3 4">JC444</strain>
    </source>
</reference>
<gene>
    <name evidence="3" type="ORF">B4O97_14490</name>
</gene>